<feature type="domain" description="Putative heavy-metal chelation" evidence="1">
    <location>
        <begin position="113"/>
        <end position="235"/>
    </location>
</feature>
<proteinExistence type="predicted"/>
<dbReference type="AlphaFoldDB" id="A0A0P8WW77"/>
<accession>A0A0P8WW77</accession>
<sequence length="254" mass="28107">MWEIYDALIEGIPADITADKIVCGSWMSIVVNRYGAGVSTVMPVETRLPLFSGNLIGKPLRQVAELVKSWNLPEASIGHAAINSFYNNPVIARSNGVIFSDSRHTEDRLNDPFITSQNAVKGKKVAVMGHFPYLETFFEPICELSIIDWEPIEEGDFPFAACEYILPQSDYVYISSRSMVDKTFPRLLELSKNAEHVVLVGPTTTLSPYLLQAGINDLSGFIIKDAEKAFNVVAGVFNSTVYSTGQKVSFKKTE</sequence>
<evidence type="ECO:0008006" key="5">
    <source>
        <dbReference type="Google" id="ProtNLM"/>
    </source>
</evidence>
<dbReference type="EMBL" id="LKET01000068">
    <property type="protein sequence ID" value="KPU42518.1"/>
    <property type="molecule type" value="Genomic_DNA"/>
</dbReference>
<feature type="domain" description="DUF4213" evidence="2">
    <location>
        <begin position="5"/>
        <end position="85"/>
    </location>
</feature>
<keyword evidence="4" id="KW-1185">Reference proteome</keyword>
<dbReference type="Gene3D" id="3.40.50.11590">
    <property type="match status" value="1"/>
</dbReference>
<reference evidence="3 4" key="1">
    <citation type="submission" date="2015-09" db="EMBL/GenBank/DDBJ databases">
        <title>Genome sequence of Oxobacter pfennigii DSM 3222.</title>
        <authorList>
            <person name="Poehlein A."/>
            <person name="Bengelsdorf F.R."/>
            <person name="Schiel-Bengelsdorf B."/>
            <person name="Duerre P."/>
            <person name="Daniel R."/>
        </authorList>
    </citation>
    <scope>NUCLEOTIDE SEQUENCE [LARGE SCALE GENOMIC DNA]</scope>
    <source>
        <strain evidence="3 4">DSM 3222</strain>
    </source>
</reference>
<evidence type="ECO:0000313" key="3">
    <source>
        <dbReference type="EMBL" id="KPU42518.1"/>
    </source>
</evidence>
<dbReference type="InterPro" id="IPR007161">
    <property type="entry name" value="DUF364"/>
</dbReference>
<dbReference type="Pfam" id="PF13938">
    <property type="entry name" value="DUF4213"/>
    <property type="match status" value="1"/>
</dbReference>
<dbReference type="InterPro" id="IPR025251">
    <property type="entry name" value="DUF4213"/>
</dbReference>
<dbReference type="RefSeq" id="WP_054877221.1">
    <property type="nucleotide sequence ID" value="NZ_LKET01000068.1"/>
</dbReference>
<evidence type="ECO:0000259" key="1">
    <source>
        <dbReference type="Pfam" id="PF04016"/>
    </source>
</evidence>
<dbReference type="Gene3D" id="3.30.390.100">
    <property type="match status" value="1"/>
</dbReference>
<dbReference type="OrthoDB" id="9806942at2"/>
<comment type="caution">
    <text evidence="3">The sequence shown here is derived from an EMBL/GenBank/DDBJ whole genome shotgun (WGS) entry which is preliminary data.</text>
</comment>
<protein>
    <recommendedName>
        <fullName evidence="5">Heavy-metal chelation domain-containing protein</fullName>
    </recommendedName>
</protein>
<dbReference type="Pfam" id="PF04016">
    <property type="entry name" value="DUF364"/>
    <property type="match status" value="1"/>
</dbReference>
<evidence type="ECO:0000313" key="4">
    <source>
        <dbReference type="Proteomes" id="UP000050326"/>
    </source>
</evidence>
<dbReference type="Proteomes" id="UP000050326">
    <property type="component" value="Unassembled WGS sequence"/>
</dbReference>
<name>A0A0P8WW77_9CLOT</name>
<gene>
    <name evidence="3" type="ORF">OXPF_43030</name>
</gene>
<dbReference type="SUPFAM" id="SSF159713">
    <property type="entry name" value="Dhaf3308-like"/>
    <property type="match status" value="1"/>
</dbReference>
<evidence type="ECO:0000259" key="2">
    <source>
        <dbReference type="Pfam" id="PF13938"/>
    </source>
</evidence>
<dbReference type="STRING" id="36849.OXPF_43030"/>
<organism evidence="3 4">
    <name type="scientific">Oxobacter pfennigii</name>
    <dbReference type="NCBI Taxonomy" id="36849"/>
    <lineage>
        <taxon>Bacteria</taxon>
        <taxon>Bacillati</taxon>
        <taxon>Bacillota</taxon>
        <taxon>Clostridia</taxon>
        <taxon>Eubacteriales</taxon>
        <taxon>Clostridiaceae</taxon>
        <taxon>Oxobacter</taxon>
    </lineage>
</organism>